<dbReference type="Proteomes" id="UP000766486">
    <property type="component" value="Unassembled WGS sequence"/>
</dbReference>
<organism evidence="1 2">
    <name type="scientific">Bionectria ochroleuca</name>
    <name type="common">Gliocladium roseum</name>
    <dbReference type="NCBI Taxonomy" id="29856"/>
    <lineage>
        <taxon>Eukaryota</taxon>
        <taxon>Fungi</taxon>
        <taxon>Dikarya</taxon>
        <taxon>Ascomycota</taxon>
        <taxon>Pezizomycotina</taxon>
        <taxon>Sordariomycetes</taxon>
        <taxon>Hypocreomycetidae</taxon>
        <taxon>Hypocreales</taxon>
        <taxon>Bionectriaceae</taxon>
        <taxon>Clonostachys</taxon>
    </lineage>
</organism>
<name>A0ABY6UVK3_BIOOC</name>
<dbReference type="InterPro" id="IPR016035">
    <property type="entry name" value="Acyl_Trfase/lysoPLipase"/>
</dbReference>
<protein>
    <recommendedName>
        <fullName evidence="3">PNPLA domain-containing protein</fullName>
    </recommendedName>
</protein>
<gene>
    <name evidence="1" type="ORF">CLO192961_LOCUS396127</name>
</gene>
<keyword evidence="2" id="KW-1185">Reference proteome</keyword>
<reference evidence="1 2" key="1">
    <citation type="submission" date="2019-06" db="EMBL/GenBank/DDBJ databases">
        <authorList>
            <person name="Broberg M."/>
        </authorList>
    </citation>
    <scope>NUCLEOTIDE SEQUENCE [LARGE SCALE GENOMIC DNA]</scope>
</reference>
<comment type="caution">
    <text evidence="1">The sequence shown here is derived from an EMBL/GenBank/DDBJ whole genome shotgun (WGS) entry which is preliminary data.</text>
</comment>
<sequence length="179" mass="19240">MLGRLHMTIAEAIAQYEGAASTIFGSPPPFGRLGTGPIAIAGTPLYDIKILQECVGDALKERETPEDASFIAKDSALCKVYASVHTTVSNYECTIWEAAKATVPASVFFKAVSFHSGGQFVDGGLSRNSPHDAGAQLDICISSRHFNAVTLLACPVISVEKNSKLDVLFYLERRFGKEL</sequence>
<dbReference type="Gene3D" id="3.40.1090.10">
    <property type="entry name" value="Cytosolic phospholipase A2 catalytic domain"/>
    <property type="match status" value="1"/>
</dbReference>
<accession>A0ABY6UVK3</accession>
<proteinExistence type="predicted"/>
<evidence type="ECO:0000313" key="2">
    <source>
        <dbReference type="Proteomes" id="UP000766486"/>
    </source>
</evidence>
<evidence type="ECO:0008006" key="3">
    <source>
        <dbReference type="Google" id="ProtNLM"/>
    </source>
</evidence>
<dbReference type="EMBL" id="CABFNS010000896">
    <property type="protein sequence ID" value="VUC34812.1"/>
    <property type="molecule type" value="Genomic_DNA"/>
</dbReference>
<dbReference type="SUPFAM" id="SSF52151">
    <property type="entry name" value="FabD/lysophospholipase-like"/>
    <property type="match status" value="1"/>
</dbReference>
<evidence type="ECO:0000313" key="1">
    <source>
        <dbReference type="EMBL" id="VUC34812.1"/>
    </source>
</evidence>